<comment type="subcellular location">
    <subcellularLocation>
        <location evidence="1 10">Cell membrane</location>
        <topology evidence="1 10">Multi-pass membrane protein</topology>
    </subcellularLocation>
</comment>
<dbReference type="PROSITE" id="PS50262">
    <property type="entry name" value="G_PROTEIN_RECEP_F1_2"/>
    <property type="match status" value="1"/>
</dbReference>
<evidence type="ECO:0000256" key="8">
    <source>
        <dbReference type="ARBA" id="ARBA00023224"/>
    </source>
</evidence>
<reference evidence="12" key="1">
    <citation type="thesis" date="2020" institute="ProQuest LLC" country="789 East Eisenhower Parkway, Ann Arbor, MI, USA">
        <title>Comparative Genomics and Chromosome Evolution.</title>
        <authorList>
            <person name="Mudd A.B."/>
        </authorList>
    </citation>
    <scope>NUCLEOTIDE SEQUENCE</scope>
    <source>
        <strain evidence="12">HN-11 Male</strain>
        <tissue evidence="12">Kidney and liver</tissue>
    </source>
</reference>
<keyword evidence="9" id="KW-0675">Receptor</keyword>
<dbReference type="PROSITE" id="PS00237">
    <property type="entry name" value="G_PROTEIN_RECEP_F1_1"/>
    <property type="match status" value="1"/>
</dbReference>
<protein>
    <recommendedName>
        <fullName evidence="10">Olfactory receptor</fullName>
    </recommendedName>
</protein>
<keyword evidence="5 10" id="KW-0552">Olfaction</keyword>
<evidence type="ECO:0000256" key="10">
    <source>
        <dbReference type="RuleBase" id="RU363047"/>
    </source>
</evidence>
<dbReference type="FunFam" id="1.20.1070.10:FF:000001">
    <property type="entry name" value="Olfactory receptor"/>
    <property type="match status" value="1"/>
</dbReference>
<evidence type="ECO:0000256" key="2">
    <source>
        <dbReference type="ARBA" id="ARBA00022475"/>
    </source>
</evidence>
<evidence type="ECO:0000313" key="12">
    <source>
        <dbReference type="EMBL" id="KAG9461264.1"/>
    </source>
</evidence>
<evidence type="ECO:0000256" key="6">
    <source>
        <dbReference type="ARBA" id="ARBA00022989"/>
    </source>
</evidence>
<comment type="caution">
    <text evidence="12">The sequence shown here is derived from an EMBL/GenBank/DDBJ whole genome shotgun (WGS) entry which is preliminary data.</text>
</comment>
<dbReference type="InterPro" id="IPR017452">
    <property type="entry name" value="GPCR_Rhodpsn_7TM"/>
</dbReference>
<accession>A0A8J6B187</accession>
<keyword evidence="7 10" id="KW-0472">Membrane</keyword>
<dbReference type="AlphaFoldDB" id="A0A8J6B187"/>
<name>A0A8J6B187_ELECQ</name>
<evidence type="ECO:0000256" key="3">
    <source>
        <dbReference type="ARBA" id="ARBA00022606"/>
    </source>
</evidence>
<dbReference type="PRINTS" id="PR00237">
    <property type="entry name" value="GPCRRHODOPSN"/>
</dbReference>
<comment type="similarity">
    <text evidence="9">Belongs to the G-protein coupled receptor 1 family.</text>
</comment>
<evidence type="ECO:0000256" key="1">
    <source>
        <dbReference type="ARBA" id="ARBA00004651"/>
    </source>
</evidence>
<keyword evidence="8 9" id="KW-0807">Transducer</keyword>
<dbReference type="EMBL" id="WNTK01025259">
    <property type="protein sequence ID" value="KAG9461264.1"/>
    <property type="molecule type" value="Genomic_DNA"/>
</dbReference>
<feature type="transmembrane region" description="Helical" evidence="10">
    <location>
        <begin position="54"/>
        <end position="72"/>
    </location>
</feature>
<dbReference type="Gene3D" id="1.20.1070.10">
    <property type="entry name" value="Rhodopsin 7-helix transmembrane proteins"/>
    <property type="match status" value="1"/>
</dbReference>
<dbReference type="CDD" id="cd13954">
    <property type="entry name" value="7tmA_OR"/>
    <property type="match status" value="1"/>
</dbReference>
<dbReference type="GO" id="GO:0004984">
    <property type="term" value="F:olfactory receptor activity"/>
    <property type="evidence" value="ECO:0007669"/>
    <property type="project" value="InterPro"/>
</dbReference>
<dbReference type="OrthoDB" id="6144223at2759"/>
<evidence type="ECO:0000256" key="4">
    <source>
        <dbReference type="ARBA" id="ARBA00022692"/>
    </source>
</evidence>
<feature type="transmembrane region" description="Helical" evidence="10">
    <location>
        <begin position="196"/>
        <end position="222"/>
    </location>
</feature>
<feature type="transmembrane region" description="Helical" evidence="10">
    <location>
        <begin position="234"/>
        <end position="256"/>
    </location>
</feature>
<keyword evidence="2 10" id="KW-1003">Cell membrane</keyword>
<evidence type="ECO:0000256" key="7">
    <source>
        <dbReference type="ARBA" id="ARBA00023136"/>
    </source>
</evidence>
<dbReference type="InterPro" id="IPR000276">
    <property type="entry name" value="GPCR_Rhodpsn"/>
</dbReference>
<keyword evidence="4 9" id="KW-0812">Transmembrane</keyword>
<dbReference type="Pfam" id="PF13853">
    <property type="entry name" value="7tm_4"/>
    <property type="match status" value="1"/>
</dbReference>
<dbReference type="PRINTS" id="PR00245">
    <property type="entry name" value="OLFACTORYR"/>
</dbReference>
<dbReference type="GO" id="GO:0005886">
    <property type="term" value="C:plasma membrane"/>
    <property type="evidence" value="ECO:0007669"/>
    <property type="project" value="UniProtKB-SubCell"/>
</dbReference>
<evidence type="ECO:0000313" key="13">
    <source>
        <dbReference type="Proteomes" id="UP000770717"/>
    </source>
</evidence>
<feature type="transmembrane region" description="Helical" evidence="10">
    <location>
        <begin position="140"/>
        <end position="164"/>
    </location>
</feature>
<evidence type="ECO:0000256" key="5">
    <source>
        <dbReference type="ARBA" id="ARBA00022725"/>
    </source>
</evidence>
<organism evidence="12 13">
    <name type="scientific">Eleutherodactylus coqui</name>
    <name type="common">Puerto Rican coqui</name>
    <dbReference type="NCBI Taxonomy" id="57060"/>
    <lineage>
        <taxon>Eukaryota</taxon>
        <taxon>Metazoa</taxon>
        <taxon>Chordata</taxon>
        <taxon>Craniata</taxon>
        <taxon>Vertebrata</taxon>
        <taxon>Euteleostomi</taxon>
        <taxon>Amphibia</taxon>
        <taxon>Batrachia</taxon>
        <taxon>Anura</taxon>
        <taxon>Neobatrachia</taxon>
        <taxon>Hyloidea</taxon>
        <taxon>Eleutherodactylidae</taxon>
        <taxon>Eleutherodactylinae</taxon>
        <taxon>Eleutherodactylus</taxon>
        <taxon>Eleutherodactylus</taxon>
    </lineage>
</organism>
<feature type="transmembrane region" description="Helical" evidence="10">
    <location>
        <begin position="23"/>
        <end position="47"/>
    </location>
</feature>
<keyword evidence="3 10" id="KW-0716">Sensory transduction</keyword>
<evidence type="ECO:0000259" key="11">
    <source>
        <dbReference type="PROSITE" id="PS50262"/>
    </source>
</evidence>
<evidence type="ECO:0000256" key="9">
    <source>
        <dbReference type="RuleBase" id="RU000688"/>
    </source>
</evidence>
<feature type="domain" description="G-protein coupled receptors family 1 profile" evidence="11">
    <location>
        <begin position="37"/>
        <end position="286"/>
    </location>
</feature>
<proteinExistence type="inferred from homology"/>
<keyword evidence="9" id="KW-0297">G-protein coupled receptor</keyword>
<sequence length="316" mass="35960">MNESVSGFVILGFSSLGSFRHHIFIILLLLYFLIITGNVTIALIVWVEPRLHTPMYMFAGTLSFLDICYTAVTIPQMLVIFWIGSVYIAFSGCLLQMYFFHSLGITENYLLTVMAYDRYIAICNPLRYSTIMTSKCCKRLIFVCCLCGFMSPVTKLILITFLPFCRSNEIHHLFCDLSPLLHLTCADTFLNVITDFAINSCIFFLTTTFIALTYLKIVITIIMMKSTEGRRKAFSTCAAHITVVLIFFGSVAFMYVRPQRVYAPEFDQLVTINYTILTPLLNPAVYSLRNKEIKKAIKKYVQLNGLDKLGALSHMT</sequence>
<keyword evidence="13" id="KW-1185">Reference proteome</keyword>
<dbReference type="InterPro" id="IPR000725">
    <property type="entry name" value="Olfact_rcpt"/>
</dbReference>
<gene>
    <name evidence="12" type="ORF">GDO78_017495</name>
</gene>
<dbReference type="SUPFAM" id="SSF81321">
    <property type="entry name" value="Family A G protein-coupled receptor-like"/>
    <property type="match status" value="1"/>
</dbReference>
<dbReference type="Proteomes" id="UP000770717">
    <property type="component" value="Unassembled WGS sequence"/>
</dbReference>
<dbReference type="GO" id="GO:0004930">
    <property type="term" value="F:G protein-coupled receptor activity"/>
    <property type="evidence" value="ECO:0007669"/>
    <property type="project" value="UniProtKB-KW"/>
</dbReference>
<dbReference type="PANTHER" id="PTHR26453">
    <property type="entry name" value="OLFACTORY RECEPTOR"/>
    <property type="match status" value="1"/>
</dbReference>
<feature type="transmembrane region" description="Helical" evidence="10">
    <location>
        <begin position="78"/>
        <end position="100"/>
    </location>
</feature>
<feature type="transmembrane region" description="Helical" evidence="10">
    <location>
        <begin position="268"/>
        <end position="288"/>
    </location>
</feature>
<keyword evidence="6 10" id="KW-1133">Transmembrane helix</keyword>